<feature type="domain" description="Nucleotidyl transferase" evidence="1">
    <location>
        <begin position="5"/>
        <end position="276"/>
    </location>
</feature>
<name>A0A7C4TB85_UNCW3</name>
<accession>A0A7C4TB85</accession>
<dbReference type="InterPro" id="IPR029044">
    <property type="entry name" value="Nucleotide-diphossugar_trans"/>
</dbReference>
<dbReference type="Pfam" id="PF22640">
    <property type="entry name" value="ManC_GMP_beta-helix"/>
    <property type="match status" value="1"/>
</dbReference>
<sequence>MKHFAIILAGGQGERFWPLSQPDFPKQFLAIFYNQPLITQTLQRIKNYFKKEEIILIVPEALKETIKRFTTGESIIIEPVRKNTAPAIGLAAMELEKRYGEGIMHIMPADHLIADKDKFILHLRFGEDIARKDYLVTYGIKPTRPETGYGYIRVGNEIAHRNNIFAYKAEGFTEKPNLVRAKSYLKKGNYLWNSGIFTFKISSILREIKRCIPETYNQLRRYFKNRNKKDFARIKETSIDYGVMEKSGNLCVVKAEFSWDDVGSWLALERYFKKDKQGNVFSGDALGLDTMNSIVYAYNVPVRVYGIKGLVVVASPRGVLVCKKERAPDLKKLLRAKR</sequence>
<dbReference type="Gene3D" id="3.90.550.10">
    <property type="entry name" value="Spore Coat Polysaccharide Biosynthesis Protein SpsA, Chain A"/>
    <property type="match status" value="1"/>
</dbReference>
<dbReference type="GO" id="GO:0004475">
    <property type="term" value="F:mannose-1-phosphate guanylyltransferase (GTP) activity"/>
    <property type="evidence" value="ECO:0007669"/>
    <property type="project" value="InterPro"/>
</dbReference>
<organism evidence="3">
    <name type="scientific">candidate division WOR-3 bacterium</name>
    <dbReference type="NCBI Taxonomy" id="2052148"/>
    <lineage>
        <taxon>Bacteria</taxon>
        <taxon>Bacteria division WOR-3</taxon>
    </lineage>
</organism>
<dbReference type="EMBL" id="DTGZ01000070">
    <property type="protein sequence ID" value="HGV97407.1"/>
    <property type="molecule type" value="Genomic_DNA"/>
</dbReference>
<gene>
    <name evidence="3" type="ORF">ENV60_03810</name>
</gene>
<dbReference type="AlphaFoldDB" id="A0A7C4TB85"/>
<dbReference type="Pfam" id="PF00483">
    <property type="entry name" value="NTP_transferase"/>
    <property type="match status" value="1"/>
</dbReference>
<dbReference type="SUPFAM" id="SSF53448">
    <property type="entry name" value="Nucleotide-diphospho-sugar transferases"/>
    <property type="match status" value="1"/>
</dbReference>
<dbReference type="GO" id="GO:0009298">
    <property type="term" value="P:GDP-mannose biosynthetic process"/>
    <property type="evidence" value="ECO:0007669"/>
    <property type="project" value="TreeGrafter"/>
</dbReference>
<evidence type="ECO:0000259" key="2">
    <source>
        <dbReference type="Pfam" id="PF22640"/>
    </source>
</evidence>
<dbReference type="InterPro" id="IPR005835">
    <property type="entry name" value="NTP_transferase_dom"/>
</dbReference>
<dbReference type="PANTHER" id="PTHR46390">
    <property type="entry name" value="MANNOSE-1-PHOSPHATE GUANYLYLTRANSFERASE"/>
    <property type="match status" value="1"/>
</dbReference>
<evidence type="ECO:0000313" key="3">
    <source>
        <dbReference type="EMBL" id="HGV97407.1"/>
    </source>
</evidence>
<proteinExistence type="predicted"/>
<comment type="caution">
    <text evidence="3">The sequence shown here is derived from an EMBL/GenBank/DDBJ whole genome shotgun (WGS) entry which is preliminary data.</text>
</comment>
<dbReference type="InterPro" id="IPR051161">
    <property type="entry name" value="Mannose-6P_isomerase_type2"/>
</dbReference>
<dbReference type="PANTHER" id="PTHR46390:SF1">
    <property type="entry name" value="MANNOSE-1-PHOSPHATE GUANYLYLTRANSFERASE"/>
    <property type="match status" value="1"/>
</dbReference>
<dbReference type="InterPro" id="IPR049577">
    <property type="entry name" value="GMPP_N"/>
</dbReference>
<reference evidence="3" key="1">
    <citation type="journal article" date="2020" name="mSystems">
        <title>Genome- and Community-Level Interaction Insights into Carbon Utilization and Element Cycling Functions of Hydrothermarchaeota in Hydrothermal Sediment.</title>
        <authorList>
            <person name="Zhou Z."/>
            <person name="Liu Y."/>
            <person name="Xu W."/>
            <person name="Pan J."/>
            <person name="Luo Z.H."/>
            <person name="Li M."/>
        </authorList>
    </citation>
    <scope>NUCLEOTIDE SEQUENCE [LARGE SCALE GENOMIC DNA]</scope>
    <source>
        <strain evidence="3">SpSt-774</strain>
    </source>
</reference>
<keyword evidence="3" id="KW-0808">Transferase</keyword>
<dbReference type="SUPFAM" id="SSF159283">
    <property type="entry name" value="Guanosine diphospho-D-mannose pyrophosphorylase/mannose-6-phosphate isomerase linker domain"/>
    <property type="match status" value="1"/>
</dbReference>
<dbReference type="CDD" id="cd02509">
    <property type="entry name" value="GDP-M1P_Guanylyltransferase"/>
    <property type="match status" value="1"/>
</dbReference>
<evidence type="ECO:0000259" key="1">
    <source>
        <dbReference type="Pfam" id="PF00483"/>
    </source>
</evidence>
<feature type="domain" description="MannoseP isomerase/GMP-like beta-helix" evidence="2">
    <location>
        <begin position="284"/>
        <end position="334"/>
    </location>
</feature>
<keyword evidence="3" id="KW-0548">Nucleotidyltransferase</keyword>
<dbReference type="InterPro" id="IPR054566">
    <property type="entry name" value="ManC/GMP-like_b-helix"/>
</dbReference>
<protein>
    <submittedName>
        <fullName evidence="3">Mannose-1-phosphate guanylyltransferase</fullName>
    </submittedName>
</protein>